<evidence type="ECO:0000256" key="1">
    <source>
        <dbReference type="ARBA" id="ARBA00004167"/>
    </source>
</evidence>
<dbReference type="AlphaFoldDB" id="A0A2X1PM57"/>
<evidence type="ECO:0000256" key="2">
    <source>
        <dbReference type="ARBA" id="ARBA00022692"/>
    </source>
</evidence>
<evidence type="ECO:0000256" key="3">
    <source>
        <dbReference type="ARBA" id="ARBA00022989"/>
    </source>
</evidence>
<dbReference type="GO" id="GO:0009306">
    <property type="term" value="P:protein secretion"/>
    <property type="evidence" value="ECO:0007669"/>
    <property type="project" value="TreeGrafter"/>
</dbReference>
<keyword evidence="2" id="KW-0812">Transmembrane</keyword>
<dbReference type="Proteomes" id="UP000249936">
    <property type="component" value="Unassembled WGS sequence"/>
</dbReference>
<accession>A0A2X1PM57</accession>
<organism evidence="5 6">
    <name type="scientific">Haemophilus influenzae</name>
    <dbReference type="NCBI Taxonomy" id="727"/>
    <lineage>
        <taxon>Bacteria</taxon>
        <taxon>Pseudomonadati</taxon>
        <taxon>Pseudomonadota</taxon>
        <taxon>Gammaproteobacteria</taxon>
        <taxon>Pasteurellales</taxon>
        <taxon>Pasteurellaceae</taxon>
        <taxon>Haemophilus</taxon>
    </lineage>
</organism>
<protein>
    <submittedName>
        <fullName evidence="5">Putative tubulin binding protein</fullName>
    </submittedName>
</protein>
<keyword evidence="4" id="KW-0472">Membrane</keyword>
<keyword evidence="3" id="KW-1133">Transmembrane helix</keyword>
<dbReference type="GO" id="GO:0097347">
    <property type="term" value="C:TAM protein secretion complex"/>
    <property type="evidence" value="ECO:0007669"/>
    <property type="project" value="TreeGrafter"/>
</dbReference>
<name>A0A2X1PM57_HAEIF</name>
<dbReference type="PANTHER" id="PTHR36985">
    <property type="entry name" value="TRANSLOCATION AND ASSEMBLY MODULE SUBUNIT TAMB"/>
    <property type="match status" value="1"/>
</dbReference>
<evidence type="ECO:0000313" key="5">
    <source>
        <dbReference type="EMBL" id="SPX41310.1"/>
    </source>
</evidence>
<gene>
    <name evidence="5" type="ORF">NCTC11872_00907</name>
</gene>
<dbReference type="GO" id="GO:0005886">
    <property type="term" value="C:plasma membrane"/>
    <property type="evidence" value="ECO:0007669"/>
    <property type="project" value="TreeGrafter"/>
</dbReference>
<reference evidence="5 6" key="1">
    <citation type="submission" date="2018-06" db="EMBL/GenBank/DDBJ databases">
        <authorList>
            <consortium name="Pathogen Informatics"/>
            <person name="Doyle S."/>
        </authorList>
    </citation>
    <scope>NUCLEOTIDE SEQUENCE [LARGE SCALE GENOMIC DNA]</scope>
    <source>
        <strain evidence="5 6">NCTC11872</strain>
    </source>
</reference>
<evidence type="ECO:0000256" key="4">
    <source>
        <dbReference type="ARBA" id="ARBA00023136"/>
    </source>
</evidence>
<evidence type="ECO:0000313" key="6">
    <source>
        <dbReference type="Proteomes" id="UP000249936"/>
    </source>
</evidence>
<comment type="subcellular location">
    <subcellularLocation>
        <location evidence="1">Membrane</location>
        <topology evidence="1">Single-pass membrane protein</topology>
    </subcellularLocation>
</comment>
<dbReference type="EMBL" id="UASK01000005">
    <property type="protein sequence ID" value="SPX41310.1"/>
    <property type="molecule type" value="Genomic_DNA"/>
</dbReference>
<sequence>MHLQGFQLAKASIKGHINNTSLLSGKLNIKAEQLHYGENIKLHLLDLDLSGDEQNHKLSLKSQGEPVAANLQINGHFDRTLEQWKGTISQVKFETPIGDVKSNQAIAVSYDNKQTQANIASHCWQNTDVELCFPQAFNAGKQGNIPFQFKTC</sequence>
<dbReference type="PANTHER" id="PTHR36985:SF1">
    <property type="entry name" value="TRANSLOCATION AND ASSEMBLY MODULE SUBUNIT TAMB"/>
    <property type="match status" value="1"/>
</dbReference>
<proteinExistence type="predicted"/>